<feature type="binding site" evidence="13">
    <location>
        <position position="216"/>
    </location>
    <ligand>
        <name>FMN</name>
        <dbReference type="ChEBI" id="CHEBI:58210"/>
    </ligand>
</feature>
<feature type="binding site" evidence="13">
    <location>
        <begin position="317"/>
        <end position="318"/>
    </location>
    <ligand>
        <name>FMN</name>
        <dbReference type="ChEBI" id="CHEBI:58210"/>
    </ligand>
</feature>
<dbReference type="EMBL" id="NDXW01000001">
    <property type="protein sequence ID" value="RDH44836.1"/>
    <property type="molecule type" value="Genomic_DNA"/>
</dbReference>
<evidence type="ECO:0000256" key="2">
    <source>
        <dbReference type="ARBA" id="ARBA00004202"/>
    </source>
</evidence>
<dbReference type="HAMAP" id="MF_00225">
    <property type="entry name" value="DHO_dh_type2"/>
    <property type="match status" value="1"/>
</dbReference>
<feature type="binding site" evidence="13">
    <location>
        <position position="267"/>
    </location>
    <ligand>
        <name>FMN</name>
        <dbReference type="ChEBI" id="CHEBI:58210"/>
    </ligand>
</feature>
<dbReference type="PIRSF" id="PIRSF000164">
    <property type="entry name" value="DHO_oxidase"/>
    <property type="match status" value="1"/>
</dbReference>
<comment type="caution">
    <text evidence="15">The sequence shown here is derived from an EMBL/GenBank/DDBJ whole genome shotgun (WGS) entry which is preliminary data.</text>
</comment>
<dbReference type="PROSITE" id="PS00911">
    <property type="entry name" value="DHODEHASE_1"/>
    <property type="match status" value="1"/>
</dbReference>
<feature type="binding site" evidence="13">
    <location>
        <begin position="61"/>
        <end position="65"/>
    </location>
    <ligand>
        <name>FMN</name>
        <dbReference type="ChEBI" id="CHEBI:58210"/>
    </ligand>
</feature>
<comment type="function">
    <text evidence="1 13">Catalyzes the conversion of dihydroorotate to orotate with quinone as electron acceptor.</text>
</comment>
<keyword evidence="7 13" id="KW-0285">Flavoprotein</keyword>
<feature type="binding site" evidence="13">
    <location>
        <position position="296"/>
    </location>
    <ligand>
        <name>FMN</name>
        <dbReference type="ChEBI" id="CHEBI:58210"/>
    </ligand>
</feature>
<dbReference type="PANTHER" id="PTHR48109:SF4">
    <property type="entry name" value="DIHYDROOROTATE DEHYDROGENASE (QUINONE), MITOCHONDRIAL"/>
    <property type="match status" value="1"/>
</dbReference>
<dbReference type="Pfam" id="PF01180">
    <property type="entry name" value="DHO_dh"/>
    <property type="match status" value="1"/>
</dbReference>
<dbReference type="RefSeq" id="WP_094787904.1">
    <property type="nucleotide sequence ID" value="NZ_NDXW01000001.1"/>
</dbReference>
<feature type="binding site" evidence="13">
    <location>
        <position position="176"/>
    </location>
    <ligand>
        <name>substrate</name>
    </ligand>
</feature>
<dbReference type="AlphaFoldDB" id="A0A4P9VPH0"/>
<evidence type="ECO:0000256" key="11">
    <source>
        <dbReference type="ARBA" id="ARBA00023136"/>
    </source>
</evidence>
<name>A0A4P9VPH0_9GAMM</name>
<organism evidence="15 16">
    <name type="scientific">Zooshikella ganghwensis</name>
    <dbReference type="NCBI Taxonomy" id="202772"/>
    <lineage>
        <taxon>Bacteria</taxon>
        <taxon>Pseudomonadati</taxon>
        <taxon>Pseudomonadota</taxon>
        <taxon>Gammaproteobacteria</taxon>
        <taxon>Oceanospirillales</taxon>
        <taxon>Zooshikellaceae</taxon>
        <taxon>Zooshikella</taxon>
    </lineage>
</organism>
<dbReference type="GO" id="GO:0044205">
    <property type="term" value="P:'de novo' UMP biosynthetic process"/>
    <property type="evidence" value="ECO:0007669"/>
    <property type="project" value="UniProtKB-UniRule"/>
</dbReference>
<keyword evidence="10 13" id="KW-0560">Oxidoreductase</keyword>
<feature type="binding site" evidence="13">
    <location>
        <position position="244"/>
    </location>
    <ligand>
        <name>FMN</name>
        <dbReference type="ChEBI" id="CHEBI:58210"/>
    </ligand>
</feature>
<dbReference type="PANTHER" id="PTHR48109">
    <property type="entry name" value="DIHYDROOROTATE DEHYDROGENASE (QUINONE), MITOCHONDRIAL-RELATED"/>
    <property type="match status" value="1"/>
</dbReference>
<feature type="binding site" evidence="13">
    <location>
        <position position="171"/>
    </location>
    <ligand>
        <name>FMN</name>
        <dbReference type="ChEBI" id="CHEBI:58210"/>
    </ligand>
</feature>
<comment type="catalytic activity">
    <reaction evidence="12 13">
        <text>(S)-dihydroorotate + a quinone = orotate + a quinol</text>
        <dbReference type="Rhea" id="RHEA:30187"/>
        <dbReference type="ChEBI" id="CHEBI:24646"/>
        <dbReference type="ChEBI" id="CHEBI:30839"/>
        <dbReference type="ChEBI" id="CHEBI:30864"/>
        <dbReference type="ChEBI" id="CHEBI:132124"/>
        <dbReference type="EC" id="1.3.5.2"/>
    </reaction>
</comment>
<feature type="binding site" evidence="13">
    <location>
        <position position="65"/>
    </location>
    <ligand>
        <name>substrate</name>
    </ligand>
</feature>
<feature type="binding site" evidence="13">
    <location>
        <begin position="245"/>
        <end position="246"/>
    </location>
    <ligand>
        <name>substrate</name>
    </ligand>
</feature>
<feature type="binding site" evidence="13">
    <location>
        <begin position="110"/>
        <end position="114"/>
    </location>
    <ligand>
        <name>substrate</name>
    </ligand>
</feature>
<dbReference type="GO" id="GO:0005886">
    <property type="term" value="C:plasma membrane"/>
    <property type="evidence" value="ECO:0007669"/>
    <property type="project" value="UniProtKB-SubCell"/>
</dbReference>
<feature type="binding site" evidence="13">
    <location>
        <position position="171"/>
    </location>
    <ligand>
        <name>substrate</name>
    </ligand>
</feature>
<dbReference type="InterPro" id="IPR001295">
    <property type="entry name" value="Dihydroorotate_DH_CS"/>
</dbReference>
<dbReference type="InterPro" id="IPR012135">
    <property type="entry name" value="Dihydroorotate_DH_1_2"/>
</dbReference>
<reference evidence="15 16" key="1">
    <citation type="submission" date="2017-04" db="EMBL/GenBank/DDBJ databases">
        <title>Draft genome sequence of Zooshikella ganghwensis VG4 isolated from Red Sea sediments.</title>
        <authorList>
            <person name="Rehman Z."/>
            <person name="Alam I."/>
            <person name="Kamau A."/>
            <person name="Bajic V."/>
            <person name="Leiknes T."/>
        </authorList>
    </citation>
    <scope>NUCLEOTIDE SEQUENCE [LARGE SCALE GENOMIC DNA]</scope>
    <source>
        <strain evidence="15 16">VG4</strain>
    </source>
</reference>
<evidence type="ECO:0000256" key="3">
    <source>
        <dbReference type="ARBA" id="ARBA00005161"/>
    </source>
</evidence>
<feature type="binding site" evidence="13">
    <location>
        <position position="138"/>
    </location>
    <ligand>
        <name>FMN</name>
        <dbReference type="ChEBI" id="CHEBI:58210"/>
    </ligand>
</feature>
<dbReference type="Gene3D" id="3.20.20.70">
    <property type="entry name" value="Aldolase class I"/>
    <property type="match status" value="1"/>
</dbReference>
<keyword evidence="11 13" id="KW-0472">Membrane</keyword>
<evidence type="ECO:0000256" key="8">
    <source>
        <dbReference type="ARBA" id="ARBA00022643"/>
    </source>
</evidence>
<comment type="cofactor">
    <cofactor evidence="13">
        <name>FMN</name>
        <dbReference type="ChEBI" id="CHEBI:58210"/>
    </cofactor>
    <text evidence="13">Binds 1 FMN per subunit.</text>
</comment>
<dbReference type="SUPFAM" id="SSF51395">
    <property type="entry name" value="FMN-linked oxidoreductases"/>
    <property type="match status" value="1"/>
</dbReference>
<keyword evidence="8 13" id="KW-0288">FMN</keyword>
<dbReference type="NCBIfam" id="NF003644">
    <property type="entry name" value="PRK05286.1-1"/>
    <property type="match status" value="1"/>
</dbReference>
<feature type="domain" description="Dihydroorotate dehydrogenase catalytic" evidence="14">
    <location>
        <begin position="46"/>
        <end position="338"/>
    </location>
</feature>
<dbReference type="GO" id="GO:0106430">
    <property type="term" value="F:dihydroorotate dehydrogenase (quinone) activity"/>
    <property type="evidence" value="ECO:0007669"/>
    <property type="project" value="UniProtKB-EC"/>
</dbReference>
<evidence type="ECO:0000256" key="7">
    <source>
        <dbReference type="ARBA" id="ARBA00022630"/>
    </source>
</evidence>
<dbReference type="EC" id="1.3.5.2" evidence="13"/>
<proteinExistence type="inferred from homology"/>
<evidence type="ECO:0000256" key="9">
    <source>
        <dbReference type="ARBA" id="ARBA00022975"/>
    </source>
</evidence>
<evidence type="ECO:0000256" key="5">
    <source>
        <dbReference type="ARBA" id="ARBA00011245"/>
    </source>
</evidence>
<evidence type="ECO:0000256" key="10">
    <source>
        <dbReference type="ARBA" id="ARBA00023002"/>
    </source>
</evidence>
<comment type="subunit">
    <text evidence="5 13">Monomer.</text>
</comment>
<evidence type="ECO:0000256" key="1">
    <source>
        <dbReference type="ARBA" id="ARBA00003125"/>
    </source>
</evidence>
<dbReference type="NCBIfam" id="NF003645">
    <property type="entry name" value="PRK05286.1-2"/>
    <property type="match status" value="1"/>
</dbReference>
<dbReference type="Proteomes" id="UP000257039">
    <property type="component" value="Unassembled WGS sequence"/>
</dbReference>
<evidence type="ECO:0000259" key="14">
    <source>
        <dbReference type="Pfam" id="PF01180"/>
    </source>
</evidence>
<comment type="similarity">
    <text evidence="4 13">Belongs to the dihydroorotate dehydrogenase family. Type 2 subfamily.</text>
</comment>
<evidence type="ECO:0000256" key="6">
    <source>
        <dbReference type="ARBA" id="ARBA00022475"/>
    </source>
</evidence>
<dbReference type="InterPro" id="IPR005719">
    <property type="entry name" value="Dihydroorotate_DH_2"/>
</dbReference>
<feature type="binding site" evidence="13">
    <location>
        <position position="85"/>
    </location>
    <ligand>
        <name>FMN</name>
        <dbReference type="ChEBI" id="CHEBI:58210"/>
    </ligand>
</feature>
<dbReference type="GO" id="GO:0005737">
    <property type="term" value="C:cytoplasm"/>
    <property type="evidence" value="ECO:0007669"/>
    <property type="project" value="InterPro"/>
</dbReference>
<protein>
    <recommendedName>
        <fullName evidence="13">Dihydroorotate dehydrogenase (quinone)</fullName>
        <ecNumber evidence="13">1.3.5.2</ecNumber>
    </recommendedName>
    <alternativeName>
        <fullName evidence="13">DHOdehase</fullName>
        <shortName evidence="13">DHOD</shortName>
        <shortName evidence="13">DHODase</shortName>
    </alternativeName>
    <alternativeName>
        <fullName evidence="13">Dihydroorotate oxidase</fullName>
    </alternativeName>
</protein>
<dbReference type="UniPathway" id="UPA00070">
    <property type="reaction ID" value="UER00946"/>
</dbReference>
<dbReference type="InterPro" id="IPR013785">
    <property type="entry name" value="Aldolase_TIM"/>
</dbReference>
<dbReference type="NCBIfam" id="TIGR01036">
    <property type="entry name" value="pyrD_sub2"/>
    <property type="match status" value="1"/>
</dbReference>
<gene>
    <name evidence="13" type="primary">pyrD</name>
    <name evidence="15" type="ORF">B9G39_16125</name>
</gene>
<dbReference type="CDD" id="cd04738">
    <property type="entry name" value="DHOD_2_like"/>
    <property type="match status" value="1"/>
</dbReference>
<evidence type="ECO:0000256" key="13">
    <source>
        <dbReference type="HAMAP-Rule" id="MF_00225"/>
    </source>
</evidence>
<dbReference type="InterPro" id="IPR050074">
    <property type="entry name" value="DHO_dehydrogenase"/>
</dbReference>
<dbReference type="FunFam" id="3.20.20.70:FF:000028">
    <property type="entry name" value="Dihydroorotate dehydrogenase (quinone)"/>
    <property type="match status" value="1"/>
</dbReference>
<feature type="active site" description="Nucleophile" evidence="13">
    <location>
        <position position="174"/>
    </location>
</feature>
<comment type="pathway">
    <text evidence="3 13">Pyrimidine metabolism; UMP biosynthesis via de novo pathway; orotate from (S)-dihydroorotate (quinone route): step 1/1.</text>
</comment>
<accession>A0A4P9VPH0</accession>
<dbReference type="NCBIfam" id="NF003646">
    <property type="entry name" value="PRK05286.1-4"/>
    <property type="match status" value="1"/>
</dbReference>
<dbReference type="NCBIfam" id="NF003652">
    <property type="entry name" value="PRK05286.2-5"/>
    <property type="match status" value="1"/>
</dbReference>
<evidence type="ECO:0000256" key="4">
    <source>
        <dbReference type="ARBA" id="ARBA00005359"/>
    </source>
</evidence>
<dbReference type="GO" id="GO:0006207">
    <property type="term" value="P:'de novo' pyrimidine nucleobase biosynthetic process"/>
    <property type="evidence" value="ECO:0007669"/>
    <property type="project" value="UniProtKB-UniRule"/>
</dbReference>
<comment type="subcellular location">
    <subcellularLocation>
        <location evidence="2 13">Cell membrane</location>
        <topology evidence="2 13">Peripheral membrane protein</topology>
    </subcellularLocation>
</comment>
<evidence type="ECO:0000313" key="16">
    <source>
        <dbReference type="Proteomes" id="UP000257039"/>
    </source>
</evidence>
<evidence type="ECO:0000256" key="12">
    <source>
        <dbReference type="ARBA" id="ARBA00048639"/>
    </source>
</evidence>
<keyword evidence="9 13" id="KW-0665">Pyrimidine biosynthesis</keyword>
<sequence length="343" mass="37165">MYHLLRQLLFTLPPELAHDAGLTAIKTGQTLGLTRFFMPQLPECPVKLMGLTFPNPVGLAAGMDKNADCLDGLGNLGFGFIEVGTVTPKPQPGNERPRLFRIPEKQAIINRMGFNNKGVDHLVEQVVRRNYSGIVGVNIGKNLTTAVEQANEDYLTCLRKVYLAADYIAVNISSPNTPGLRTLQFGGSLKQLLSCLKTEQQSLAKRYGCYRPLALKIAPDLTDDEIMLVADAVCGQGFDGIIATNTTIDKQQVSDYKHGQETGGLSGTPLKELSNKVISALRSELGPDFPIIGVGGIMCAEDAVQKIKSGANIVQIYSGFIYQGPALIRDCVLEIKKSLAQET</sequence>
<keyword evidence="16" id="KW-1185">Reference proteome</keyword>
<dbReference type="InterPro" id="IPR005720">
    <property type="entry name" value="Dihydroorotate_DH_cat"/>
</dbReference>
<keyword evidence="6 13" id="KW-1003">Cell membrane</keyword>
<evidence type="ECO:0000313" key="15">
    <source>
        <dbReference type="EMBL" id="RDH44836.1"/>
    </source>
</evidence>